<protein>
    <submittedName>
        <fullName evidence="1">Uncharacterized protein</fullName>
    </submittedName>
</protein>
<organism evidence="1">
    <name type="scientific">marine sediment metagenome</name>
    <dbReference type="NCBI Taxonomy" id="412755"/>
    <lineage>
        <taxon>unclassified sequences</taxon>
        <taxon>metagenomes</taxon>
        <taxon>ecological metagenomes</taxon>
    </lineage>
</organism>
<gene>
    <name evidence="1" type="ORF">LCGC14_0897590</name>
</gene>
<reference evidence="1" key="1">
    <citation type="journal article" date="2015" name="Nature">
        <title>Complex archaea that bridge the gap between prokaryotes and eukaryotes.</title>
        <authorList>
            <person name="Spang A."/>
            <person name="Saw J.H."/>
            <person name="Jorgensen S.L."/>
            <person name="Zaremba-Niedzwiedzka K."/>
            <person name="Martijn J."/>
            <person name="Lind A.E."/>
            <person name="van Eijk R."/>
            <person name="Schleper C."/>
            <person name="Guy L."/>
            <person name="Ettema T.J."/>
        </authorList>
    </citation>
    <scope>NUCLEOTIDE SEQUENCE</scope>
</reference>
<proteinExistence type="predicted"/>
<sequence>MAMMLGQWTRIQWDTDVETLTDIYTKHRRAETIEAAMIAYGIASERNRTRLRRVVFIMLEFAELKSRWTDGVKLIMWDNGVVHLRI</sequence>
<dbReference type="AlphaFoldDB" id="A0A0F9S4A1"/>
<name>A0A0F9S4A1_9ZZZZ</name>
<accession>A0A0F9S4A1</accession>
<evidence type="ECO:0000313" key="1">
    <source>
        <dbReference type="EMBL" id="KKN24193.1"/>
    </source>
</evidence>
<dbReference type="EMBL" id="LAZR01002903">
    <property type="protein sequence ID" value="KKN24193.1"/>
    <property type="molecule type" value="Genomic_DNA"/>
</dbReference>
<comment type="caution">
    <text evidence="1">The sequence shown here is derived from an EMBL/GenBank/DDBJ whole genome shotgun (WGS) entry which is preliminary data.</text>
</comment>